<sequence length="167" mass="18198">MHWVWTLLAGIFSEQSSFLPLGFPSYSFLTSLLHSSFALPLLTHVHKTDRNKLRCILRWIRSTRITCKRIQYVNLLACAVTTVVVEEAVTITPVATIVADVVIMGTYKIALLVDVYIDAADTRVESLTMASVTEGVIVVGMVGSIAASLDSAAFTLCAGFITCRVPC</sequence>
<evidence type="ECO:0000313" key="3">
    <source>
        <dbReference type="Proteomes" id="UP000625711"/>
    </source>
</evidence>
<evidence type="ECO:0000313" key="2">
    <source>
        <dbReference type="EMBL" id="KAF7273709.1"/>
    </source>
</evidence>
<accession>A0A834I664</accession>
<keyword evidence="3" id="KW-1185">Reference proteome</keyword>
<organism evidence="2 3">
    <name type="scientific">Rhynchophorus ferrugineus</name>
    <name type="common">Red palm weevil</name>
    <name type="synonym">Curculio ferrugineus</name>
    <dbReference type="NCBI Taxonomy" id="354439"/>
    <lineage>
        <taxon>Eukaryota</taxon>
        <taxon>Metazoa</taxon>
        <taxon>Ecdysozoa</taxon>
        <taxon>Arthropoda</taxon>
        <taxon>Hexapoda</taxon>
        <taxon>Insecta</taxon>
        <taxon>Pterygota</taxon>
        <taxon>Neoptera</taxon>
        <taxon>Endopterygota</taxon>
        <taxon>Coleoptera</taxon>
        <taxon>Polyphaga</taxon>
        <taxon>Cucujiformia</taxon>
        <taxon>Curculionidae</taxon>
        <taxon>Dryophthorinae</taxon>
        <taxon>Rhynchophorus</taxon>
    </lineage>
</organism>
<gene>
    <name evidence="2" type="ORF">GWI33_013594</name>
</gene>
<feature type="chain" id="PRO_5032334979" evidence="1">
    <location>
        <begin position="18"/>
        <end position="167"/>
    </location>
</feature>
<reference evidence="2" key="1">
    <citation type="submission" date="2020-08" db="EMBL/GenBank/DDBJ databases">
        <title>Genome sequencing and assembly of the red palm weevil Rhynchophorus ferrugineus.</title>
        <authorList>
            <person name="Dias G.B."/>
            <person name="Bergman C.M."/>
            <person name="Manee M."/>
        </authorList>
    </citation>
    <scope>NUCLEOTIDE SEQUENCE</scope>
    <source>
        <strain evidence="2">AA-2017</strain>
        <tissue evidence="2">Whole larva</tissue>
    </source>
</reference>
<comment type="caution">
    <text evidence="2">The sequence shown here is derived from an EMBL/GenBank/DDBJ whole genome shotgun (WGS) entry which is preliminary data.</text>
</comment>
<name>A0A834I664_RHYFE</name>
<dbReference type="EMBL" id="JAACXV010013329">
    <property type="protein sequence ID" value="KAF7273709.1"/>
    <property type="molecule type" value="Genomic_DNA"/>
</dbReference>
<keyword evidence="1" id="KW-0732">Signal</keyword>
<evidence type="ECO:0000256" key="1">
    <source>
        <dbReference type="SAM" id="SignalP"/>
    </source>
</evidence>
<protein>
    <submittedName>
        <fullName evidence="2">Uncharacterized protein</fullName>
    </submittedName>
</protein>
<feature type="signal peptide" evidence="1">
    <location>
        <begin position="1"/>
        <end position="17"/>
    </location>
</feature>
<proteinExistence type="predicted"/>
<dbReference type="Proteomes" id="UP000625711">
    <property type="component" value="Unassembled WGS sequence"/>
</dbReference>
<dbReference type="AlphaFoldDB" id="A0A834I664"/>